<keyword evidence="2" id="KW-0812">Transmembrane</keyword>
<keyword evidence="2" id="KW-1133">Transmembrane helix</keyword>
<feature type="transmembrane region" description="Helical" evidence="2">
    <location>
        <begin position="214"/>
        <end position="232"/>
    </location>
</feature>
<protein>
    <submittedName>
        <fullName evidence="3">Uncharacterized protein</fullName>
    </submittedName>
</protein>
<dbReference type="GO" id="GO:0016020">
    <property type="term" value="C:membrane"/>
    <property type="evidence" value="ECO:0007669"/>
    <property type="project" value="GOC"/>
</dbReference>
<dbReference type="Proteomes" id="UP000574390">
    <property type="component" value="Unassembled WGS sequence"/>
</dbReference>
<keyword evidence="2" id="KW-0472">Membrane</keyword>
<dbReference type="AlphaFoldDB" id="A0A7J6RKC0"/>
<feature type="transmembrane region" description="Helical" evidence="2">
    <location>
        <begin position="184"/>
        <end position="202"/>
    </location>
</feature>
<feature type="transmembrane region" description="Helical" evidence="2">
    <location>
        <begin position="150"/>
        <end position="172"/>
    </location>
</feature>
<evidence type="ECO:0000313" key="4">
    <source>
        <dbReference type="Proteomes" id="UP000574390"/>
    </source>
</evidence>
<dbReference type="GO" id="GO:0046521">
    <property type="term" value="P:sphingoid catabolic process"/>
    <property type="evidence" value="ECO:0007669"/>
    <property type="project" value="TreeGrafter"/>
</dbReference>
<dbReference type="PANTHER" id="PTHR28026">
    <property type="entry name" value="DUF962 DOMAIN PROTEIN (AFU_ORTHOLOGUE AFUA_8G05310)"/>
    <property type="match status" value="1"/>
</dbReference>
<gene>
    <name evidence="3" type="ORF">FOZ62_015438</name>
</gene>
<feature type="region of interest" description="Disordered" evidence="1">
    <location>
        <begin position="43"/>
        <end position="69"/>
    </location>
</feature>
<organism evidence="3 4">
    <name type="scientific">Perkinsus olseni</name>
    <name type="common">Perkinsus atlanticus</name>
    <dbReference type="NCBI Taxonomy" id="32597"/>
    <lineage>
        <taxon>Eukaryota</taxon>
        <taxon>Sar</taxon>
        <taxon>Alveolata</taxon>
        <taxon>Perkinsozoa</taxon>
        <taxon>Perkinsea</taxon>
        <taxon>Perkinsida</taxon>
        <taxon>Perkinsidae</taxon>
        <taxon>Perkinsus</taxon>
    </lineage>
</organism>
<accession>A0A7J6RKC0</accession>
<reference evidence="3 4" key="1">
    <citation type="submission" date="2020-04" db="EMBL/GenBank/DDBJ databases">
        <title>Perkinsus olseni comparative genomics.</title>
        <authorList>
            <person name="Bogema D.R."/>
        </authorList>
    </citation>
    <scope>NUCLEOTIDE SEQUENCE [LARGE SCALE GENOMIC DNA]</scope>
    <source>
        <strain evidence="3">ATCC PRA-205</strain>
    </source>
</reference>
<sequence>MPRSCDFSPAALRWYYFSRGVAAPLSQGIEDVLSSTVMHSQANWRSSEAGGKARTAKPTSGSAEVGHGRECDPSFSFPSKVMQSIADYFDLRKEFVSFKMYHRNMPNEIVHLIVEPVHYICLLFLVNNFLPSVDGTGVNLGVVMNMVYMISYLFMEIPAGILYMPFMGLWYYVAVYILREDESILVLATLVTCWISLLLSHAYLEHKTPPAGPFFLQGFHGALFFIWLDLLFHFGYKPHLRGEIDALVASKDKKAQ</sequence>
<dbReference type="InterPro" id="IPR009305">
    <property type="entry name" value="Mpo1-like"/>
</dbReference>
<dbReference type="EMBL" id="JABANM010021815">
    <property type="protein sequence ID" value="KAF4720596.1"/>
    <property type="molecule type" value="Genomic_DNA"/>
</dbReference>
<evidence type="ECO:0000313" key="3">
    <source>
        <dbReference type="EMBL" id="KAF4720596.1"/>
    </source>
</evidence>
<evidence type="ECO:0000256" key="1">
    <source>
        <dbReference type="SAM" id="MobiDB-lite"/>
    </source>
</evidence>
<proteinExistence type="predicted"/>
<comment type="caution">
    <text evidence="3">The sequence shown here is derived from an EMBL/GenBank/DDBJ whole genome shotgun (WGS) entry which is preliminary data.</text>
</comment>
<evidence type="ECO:0000256" key="2">
    <source>
        <dbReference type="SAM" id="Phobius"/>
    </source>
</evidence>
<name>A0A7J6RKC0_PEROL</name>
<dbReference type="PANTHER" id="PTHR28026:SF9">
    <property type="entry name" value="2-HYDROXY-PALMITIC ACID DIOXYGENASE MPO1"/>
    <property type="match status" value="1"/>
</dbReference>
<feature type="transmembrane region" description="Helical" evidence="2">
    <location>
        <begin position="109"/>
        <end position="130"/>
    </location>
</feature>
<dbReference type="GO" id="GO:0005783">
    <property type="term" value="C:endoplasmic reticulum"/>
    <property type="evidence" value="ECO:0007669"/>
    <property type="project" value="TreeGrafter"/>
</dbReference>